<protein>
    <submittedName>
        <fullName evidence="3">Phosphoserine phosphatase 1</fullName>
        <ecNumber evidence="3">3.1.3.3</ecNumber>
    </submittedName>
</protein>
<accession>A0A9W4PIN6</accession>
<name>A0A9W4PIN6_9BACI</name>
<dbReference type="PROSITE" id="PS00175">
    <property type="entry name" value="PG_MUTASE"/>
    <property type="match status" value="1"/>
</dbReference>
<evidence type="ECO:0000313" key="4">
    <source>
        <dbReference type="Proteomes" id="UP000789326"/>
    </source>
</evidence>
<evidence type="ECO:0000313" key="3">
    <source>
        <dbReference type="EMBL" id="CAH0317448.1"/>
    </source>
</evidence>
<dbReference type="Gene3D" id="3.40.50.1240">
    <property type="entry name" value="Phosphoglycerate mutase-like"/>
    <property type="match status" value="1"/>
</dbReference>
<dbReference type="InterPro" id="IPR029033">
    <property type="entry name" value="His_PPase_superfam"/>
</dbReference>
<organism evidence="3 4">
    <name type="scientific">Peribacillus simplex</name>
    <dbReference type="NCBI Taxonomy" id="1478"/>
    <lineage>
        <taxon>Bacteria</taxon>
        <taxon>Bacillati</taxon>
        <taxon>Bacillota</taxon>
        <taxon>Bacilli</taxon>
        <taxon>Bacillales</taxon>
        <taxon>Bacillaceae</taxon>
        <taxon>Peribacillus</taxon>
    </lineage>
</organism>
<dbReference type="EC" id="3.1.3.3" evidence="3"/>
<feature type="active site" description="Proton donor/acceptor" evidence="1">
    <location>
        <position position="85"/>
    </location>
</feature>
<dbReference type="GO" id="GO:0016791">
    <property type="term" value="F:phosphatase activity"/>
    <property type="evidence" value="ECO:0007669"/>
    <property type="project" value="TreeGrafter"/>
</dbReference>
<feature type="binding site" evidence="2">
    <location>
        <begin position="11"/>
        <end position="18"/>
    </location>
    <ligand>
        <name>substrate</name>
    </ligand>
</feature>
<evidence type="ECO:0000256" key="1">
    <source>
        <dbReference type="PIRSR" id="PIRSR613078-1"/>
    </source>
</evidence>
<sequence length="192" mass="22006">MRTITTICLVRHGQTDWNALGKLQGQTDIPLNELGKIQARQCGEFLSKDDWDVIISSPLKRARETADIISHYIEVPVIEKMEFIEKNFGVAEGMTAAERESAFVNKEYPGQENQESLRNRLMNGLQEIKKEYPKKKVILVAHGAVIHFILRLMSNESIVSNEMRLFNACLSTIRFEVDSWIIDDFNQVNHLS</sequence>
<dbReference type="CDD" id="cd07067">
    <property type="entry name" value="HP_PGM_like"/>
    <property type="match status" value="1"/>
</dbReference>
<dbReference type="EMBL" id="CAKKMG010000181">
    <property type="protein sequence ID" value="CAH0317448.1"/>
    <property type="molecule type" value="Genomic_DNA"/>
</dbReference>
<dbReference type="SMART" id="SM00855">
    <property type="entry name" value="PGAM"/>
    <property type="match status" value="1"/>
</dbReference>
<dbReference type="AlphaFoldDB" id="A0A9W4PIN6"/>
<dbReference type="InterPro" id="IPR001345">
    <property type="entry name" value="PG/BPGM_mutase_AS"/>
</dbReference>
<gene>
    <name evidence="3" type="primary">pspA</name>
    <name evidence="3" type="ORF">SRABI133_05202</name>
</gene>
<evidence type="ECO:0000256" key="2">
    <source>
        <dbReference type="PIRSR" id="PIRSR613078-2"/>
    </source>
</evidence>
<reference evidence="3" key="1">
    <citation type="submission" date="2021-11" db="EMBL/GenBank/DDBJ databases">
        <authorList>
            <person name="Bulgarelli D."/>
        </authorList>
    </citation>
    <scope>NUCLEOTIDE SEQUENCE</scope>
    <source>
        <strain evidence="3">Bi133</strain>
    </source>
</reference>
<dbReference type="PANTHER" id="PTHR48100:SF59">
    <property type="entry name" value="ADENOSYLCOBALAMIN_ALPHA-RIBAZOLE PHOSPHATASE"/>
    <property type="match status" value="1"/>
</dbReference>
<proteinExistence type="predicted"/>
<dbReference type="PANTHER" id="PTHR48100">
    <property type="entry name" value="BROAD-SPECIFICITY PHOSPHATASE YOR283W-RELATED"/>
    <property type="match status" value="1"/>
</dbReference>
<dbReference type="Pfam" id="PF00300">
    <property type="entry name" value="His_Phos_1"/>
    <property type="match status" value="1"/>
</dbReference>
<dbReference type="Proteomes" id="UP000789326">
    <property type="component" value="Unassembled WGS sequence"/>
</dbReference>
<keyword evidence="3" id="KW-0378">Hydrolase</keyword>
<dbReference type="SUPFAM" id="SSF53254">
    <property type="entry name" value="Phosphoglycerate mutase-like"/>
    <property type="match status" value="1"/>
</dbReference>
<comment type="caution">
    <text evidence="3">The sequence shown here is derived from an EMBL/GenBank/DDBJ whole genome shotgun (WGS) entry which is preliminary data.</text>
</comment>
<feature type="binding site" evidence="2">
    <location>
        <position position="61"/>
    </location>
    <ligand>
        <name>substrate</name>
    </ligand>
</feature>
<dbReference type="GO" id="GO:0005737">
    <property type="term" value="C:cytoplasm"/>
    <property type="evidence" value="ECO:0007669"/>
    <property type="project" value="TreeGrafter"/>
</dbReference>
<dbReference type="InterPro" id="IPR013078">
    <property type="entry name" value="His_Pase_superF_clade-1"/>
</dbReference>
<feature type="active site" description="Tele-phosphohistidine intermediate" evidence="1">
    <location>
        <position position="12"/>
    </location>
</feature>
<dbReference type="InterPro" id="IPR050275">
    <property type="entry name" value="PGM_Phosphatase"/>
</dbReference>